<comment type="caution">
    <text evidence="4">The sequence shown here is derived from an EMBL/GenBank/DDBJ whole genome shotgun (WGS) entry which is preliminary data.</text>
</comment>
<dbReference type="PANTHER" id="PTHR42748:SF14">
    <property type="entry name" value="SNOAL-LIKE DOMAIN-CONTAINING PROTEIN"/>
    <property type="match status" value="1"/>
</dbReference>
<keyword evidence="2" id="KW-0521">NADP</keyword>
<keyword evidence="5" id="KW-1185">Reference proteome</keyword>
<reference evidence="4" key="2">
    <citation type="submission" date="2023-06" db="EMBL/GenBank/DDBJ databases">
        <authorList>
            <consortium name="Lawrence Berkeley National Laboratory"/>
            <person name="Mondo S.J."/>
            <person name="Hensen N."/>
            <person name="Bonometti L."/>
            <person name="Westerberg I."/>
            <person name="Brannstrom I.O."/>
            <person name="Guillou S."/>
            <person name="Cros-Aarteil S."/>
            <person name="Calhoun S."/>
            <person name="Haridas S."/>
            <person name="Kuo A."/>
            <person name="Pangilinan J."/>
            <person name="Riley R."/>
            <person name="Labutti K."/>
            <person name="Andreopoulos B."/>
            <person name="Lipzen A."/>
            <person name="Chen C."/>
            <person name="Yanf M."/>
            <person name="Daum C."/>
            <person name="Ng V."/>
            <person name="Clum A."/>
            <person name="Steindorff A."/>
            <person name="Ohm R."/>
            <person name="Martin F."/>
            <person name="Silar P."/>
            <person name="Natvig D."/>
            <person name="Lalanne C."/>
            <person name="Gautier V."/>
            <person name="Ament-Velasquez S.L."/>
            <person name="Kruys A."/>
            <person name="Hutchinson M.I."/>
            <person name="Powell A.J."/>
            <person name="Barry K."/>
            <person name="Miller A.N."/>
            <person name="Grigoriev I.V."/>
            <person name="Debuchy R."/>
            <person name="Gladieux P."/>
            <person name="Thoren M.H."/>
            <person name="Johannesson H."/>
        </authorList>
    </citation>
    <scope>NUCLEOTIDE SEQUENCE</scope>
    <source>
        <strain evidence="4">PSN324</strain>
    </source>
</reference>
<evidence type="ECO:0000259" key="3">
    <source>
        <dbReference type="Pfam" id="PF05368"/>
    </source>
</evidence>
<dbReference type="InterPro" id="IPR036291">
    <property type="entry name" value="NAD(P)-bd_dom_sf"/>
</dbReference>
<reference evidence="4" key="1">
    <citation type="journal article" date="2023" name="Mol. Phylogenet. Evol.">
        <title>Genome-scale phylogeny and comparative genomics of the fungal order Sordariales.</title>
        <authorList>
            <person name="Hensen N."/>
            <person name="Bonometti L."/>
            <person name="Westerberg I."/>
            <person name="Brannstrom I.O."/>
            <person name="Guillou S."/>
            <person name="Cros-Aarteil S."/>
            <person name="Calhoun S."/>
            <person name="Haridas S."/>
            <person name="Kuo A."/>
            <person name="Mondo S."/>
            <person name="Pangilinan J."/>
            <person name="Riley R."/>
            <person name="LaButti K."/>
            <person name="Andreopoulos B."/>
            <person name="Lipzen A."/>
            <person name="Chen C."/>
            <person name="Yan M."/>
            <person name="Daum C."/>
            <person name="Ng V."/>
            <person name="Clum A."/>
            <person name="Steindorff A."/>
            <person name="Ohm R.A."/>
            <person name="Martin F."/>
            <person name="Silar P."/>
            <person name="Natvig D.O."/>
            <person name="Lalanne C."/>
            <person name="Gautier V."/>
            <person name="Ament-Velasquez S.L."/>
            <person name="Kruys A."/>
            <person name="Hutchinson M.I."/>
            <person name="Powell A.J."/>
            <person name="Barry K."/>
            <person name="Miller A.N."/>
            <person name="Grigoriev I.V."/>
            <person name="Debuchy R."/>
            <person name="Gladieux P."/>
            <person name="Hiltunen Thoren M."/>
            <person name="Johannesson H."/>
        </authorList>
    </citation>
    <scope>NUCLEOTIDE SEQUENCE</scope>
    <source>
        <strain evidence="4">PSN324</strain>
    </source>
</reference>
<evidence type="ECO:0000313" key="4">
    <source>
        <dbReference type="EMBL" id="KAK4466313.1"/>
    </source>
</evidence>
<dbReference type="Proteomes" id="UP001321749">
    <property type="component" value="Unassembled WGS sequence"/>
</dbReference>
<dbReference type="InterPro" id="IPR008030">
    <property type="entry name" value="NmrA-like"/>
</dbReference>
<gene>
    <name evidence="4" type="ORF">QBC42DRAFT_327628</name>
</gene>
<feature type="domain" description="NmrA-like" evidence="3">
    <location>
        <begin position="4"/>
        <end position="282"/>
    </location>
</feature>
<dbReference type="GO" id="GO:0005634">
    <property type="term" value="C:nucleus"/>
    <property type="evidence" value="ECO:0007669"/>
    <property type="project" value="TreeGrafter"/>
</dbReference>
<name>A0AAV9I125_9PEZI</name>
<dbReference type="Gene3D" id="3.40.50.720">
    <property type="entry name" value="NAD(P)-binding Rossmann-like Domain"/>
    <property type="match status" value="1"/>
</dbReference>
<dbReference type="AlphaFoldDB" id="A0AAV9I125"/>
<sequence length="399" mass="43865">MSSTKKNILIIGGTGAQGLPVIRGLLSPSPSTGSPSPYTVTVLTRDPTSRRAQSLLSAFPDSLTLLKGSFTSESDVRLALSGCWGAFVNIDGFATGEALEIFYTMRCYELALEAGTVRLYVHGNLDYGYKNSGWDPEMRCGHYDGKGRAGRWILDRNKELLSSPGGGTTMRAALFTTGPYIEMSIASSTPMTPRVELERDSSSGGGDPALTWYLPLGRDGAVPHVALDDCAHYVRWLFDNPDRADGMDLAVAIGHIRYDEMAEAFTKVTGKKARFVDVNLDTYFNGSPYWKAVGSRPCGYTAGSADPPPGFMTVRENFRGFWNLWRASGGNRGPVKRDYELLDEIHPARIRTAEEYFRREDEKARKDGRGSLWDAVVAAKPVLKIHEDKELRARADGKL</sequence>
<dbReference type="Pfam" id="PF05368">
    <property type="entry name" value="NmrA"/>
    <property type="match status" value="1"/>
</dbReference>
<evidence type="ECO:0000256" key="1">
    <source>
        <dbReference type="ARBA" id="ARBA00006328"/>
    </source>
</evidence>
<comment type="similarity">
    <text evidence="1">Belongs to the NmrA-type oxidoreductase family.</text>
</comment>
<evidence type="ECO:0000256" key="2">
    <source>
        <dbReference type="ARBA" id="ARBA00022857"/>
    </source>
</evidence>
<protein>
    <recommendedName>
        <fullName evidence="3">NmrA-like domain-containing protein</fullName>
    </recommendedName>
</protein>
<organism evidence="4 5">
    <name type="scientific">Cladorrhinum samala</name>
    <dbReference type="NCBI Taxonomy" id="585594"/>
    <lineage>
        <taxon>Eukaryota</taxon>
        <taxon>Fungi</taxon>
        <taxon>Dikarya</taxon>
        <taxon>Ascomycota</taxon>
        <taxon>Pezizomycotina</taxon>
        <taxon>Sordariomycetes</taxon>
        <taxon>Sordariomycetidae</taxon>
        <taxon>Sordariales</taxon>
        <taxon>Podosporaceae</taxon>
        <taxon>Cladorrhinum</taxon>
    </lineage>
</organism>
<accession>A0AAV9I125</accession>
<dbReference type="InterPro" id="IPR051164">
    <property type="entry name" value="NmrA-like_oxidored"/>
</dbReference>
<proteinExistence type="inferred from homology"/>
<dbReference type="EMBL" id="MU864932">
    <property type="protein sequence ID" value="KAK4466313.1"/>
    <property type="molecule type" value="Genomic_DNA"/>
</dbReference>
<dbReference type="PANTHER" id="PTHR42748">
    <property type="entry name" value="NITROGEN METABOLITE REPRESSION PROTEIN NMRA FAMILY MEMBER"/>
    <property type="match status" value="1"/>
</dbReference>
<evidence type="ECO:0000313" key="5">
    <source>
        <dbReference type="Proteomes" id="UP001321749"/>
    </source>
</evidence>
<dbReference type="SUPFAM" id="SSF51735">
    <property type="entry name" value="NAD(P)-binding Rossmann-fold domains"/>
    <property type="match status" value="1"/>
</dbReference>